<dbReference type="CDD" id="cd12797">
    <property type="entry name" value="M23_peptidase"/>
    <property type="match status" value="1"/>
</dbReference>
<dbReference type="PANTHER" id="PTHR21666:SF270">
    <property type="entry name" value="MUREIN HYDROLASE ACTIVATOR ENVC"/>
    <property type="match status" value="1"/>
</dbReference>
<feature type="region of interest" description="Disordered" evidence="1">
    <location>
        <begin position="1"/>
        <end position="27"/>
    </location>
</feature>
<dbReference type="SUPFAM" id="SSF51261">
    <property type="entry name" value="Duplicated hybrid motif"/>
    <property type="match status" value="1"/>
</dbReference>
<dbReference type="InterPro" id="IPR016047">
    <property type="entry name" value="M23ase_b-sheet_dom"/>
</dbReference>
<dbReference type="Proteomes" id="UP001295423">
    <property type="component" value="Unassembled WGS sequence"/>
</dbReference>
<evidence type="ECO:0000313" key="3">
    <source>
        <dbReference type="EMBL" id="CAJ1966835.1"/>
    </source>
</evidence>
<protein>
    <recommendedName>
        <fullName evidence="2">M23ase beta-sheet core domain-containing protein</fullName>
    </recommendedName>
</protein>
<dbReference type="GO" id="GO:0004222">
    <property type="term" value="F:metalloendopeptidase activity"/>
    <property type="evidence" value="ECO:0007669"/>
    <property type="project" value="TreeGrafter"/>
</dbReference>
<keyword evidence="4" id="KW-1185">Reference proteome</keyword>
<feature type="region of interest" description="Disordered" evidence="1">
    <location>
        <begin position="323"/>
        <end position="346"/>
    </location>
</feature>
<dbReference type="InterPro" id="IPR050570">
    <property type="entry name" value="Cell_wall_metabolism_enzyme"/>
</dbReference>
<dbReference type="InterPro" id="IPR011055">
    <property type="entry name" value="Dup_hybrid_motif"/>
</dbReference>
<evidence type="ECO:0000259" key="2">
    <source>
        <dbReference type="Pfam" id="PF01551"/>
    </source>
</evidence>
<dbReference type="PANTHER" id="PTHR21666">
    <property type="entry name" value="PEPTIDASE-RELATED"/>
    <property type="match status" value="1"/>
</dbReference>
<feature type="domain" description="M23ase beta-sheet core" evidence="2">
    <location>
        <begin position="195"/>
        <end position="306"/>
    </location>
</feature>
<organism evidence="3 4">
    <name type="scientific">Cylindrotheca closterium</name>
    <dbReference type="NCBI Taxonomy" id="2856"/>
    <lineage>
        <taxon>Eukaryota</taxon>
        <taxon>Sar</taxon>
        <taxon>Stramenopiles</taxon>
        <taxon>Ochrophyta</taxon>
        <taxon>Bacillariophyta</taxon>
        <taxon>Bacillariophyceae</taxon>
        <taxon>Bacillariophycidae</taxon>
        <taxon>Bacillariales</taxon>
        <taxon>Bacillariaceae</taxon>
        <taxon>Cylindrotheca</taxon>
    </lineage>
</organism>
<sequence length="414" mass="46543">MGKNNKRKNRKRKPQTNKPDTNFVTEAGPGCYIARRDHSPSWLIEWEDVDPSEFEGDEVPDVAVDTEERTLSLCNIRDLTQIAYITVYETAVLDAKGKDLPMGYTRDNTGKEHKCVTFIVLCPPRVFCHLCYLDVPLDQDITSIRIESDVRDWNQHPDPADEHPQRIGFPLEGGPFLCTQGENGTLTHFFSGNLHAIDFRCNVGTPLLAAADGVVMEANDNNTLTGVAVSNLFSWNSIMIKVDHEEGGGEANDPLYIEYVHIQKANLKKGDRVTRGQVIGASGSVGFSPEPHLHFSAFRSSDPIAPTVRVKFQGTRENVDFLPKAGKKRPTPHHLSQSANRTTNDKKMTKYEDYDWEELPADIQEAAKLLGYNQELWDNDDEPDECDEWWKDLSSAQQDAATKLGYTEDSWNSS</sequence>
<dbReference type="Gene3D" id="2.70.70.10">
    <property type="entry name" value="Glucose Permease (Domain IIA)"/>
    <property type="match status" value="1"/>
</dbReference>
<accession>A0AAD2GA31</accession>
<evidence type="ECO:0000256" key="1">
    <source>
        <dbReference type="SAM" id="MobiDB-lite"/>
    </source>
</evidence>
<comment type="caution">
    <text evidence="3">The sequence shown here is derived from an EMBL/GenBank/DDBJ whole genome shotgun (WGS) entry which is preliminary data.</text>
</comment>
<dbReference type="EMBL" id="CAKOGP040002313">
    <property type="protein sequence ID" value="CAJ1966835.1"/>
    <property type="molecule type" value="Genomic_DNA"/>
</dbReference>
<name>A0AAD2GA31_9STRA</name>
<reference evidence="3" key="1">
    <citation type="submission" date="2023-08" db="EMBL/GenBank/DDBJ databases">
        <authorList>
            <person name="Audoor S."/>
            <person name="Bilcke G."/>
        </authorList>
    </citation>
    <scope>NUCLEOTIDE SEQUENCE</scope>
</reference>
<gene>
    <name evidence="3" type="ORF">CYCCA115_LOCUS22418</name>
</gene>
<dbReference type="Pfam" id="PF01551">
    <property type="entry name" value="Peptidase_M23"/>
    <property type="match status" value="1"/>
</dbReference>
<evidence type="ECO:0000313" key="4">
    <source>
        <dbReference type="Proteomes" id="UP001295423"/>
    </source>
</evidence>
<dbReference type="AlphaFoldDB" id="A0AAD2GA31"/>
<proteinExistence type="predicted"/>
<feature type="compositionally biased region" description="Basic residues" evidence="1">
    <location>
        <begin position="1"/>
        <end position="15"/>
    </location>
</feature>